<name>A0A2T6C886_9BACL</name>
<dbReference type="InterPro" id="IPR020051">
    <property type="entry name" value="SagB-type_dehydrogenase"/>
</dbReference>
<sequence>MLIPEEGSPEVCIHEASSWPPVVSPPPDPPKHTGGSHPEVISLETGKLKKDSLTSALTSRRSPKEMKPVEGLAAGELGPFLEWSLGSRAEKRMYPSAGSRYPNRIFISIRHVDGLSPGLYEYLPDEHSLIPGGGSGNLAPALVQPDLDFNFCLVIAADLPAAAQGYGFRGYRFTLMEAGHMVQNLQLAARAMDWDAAPVGGFLDRPATEALGLKGKGLSPLYLVPVGVASE</sequence>
<dbReference type="InterPro" id="IPR000415">
    <property type="entry name" value="Nitroreductase-like"/>
</dbReference>
<feature type="region of interest" description="Disordered" evidence="1">
    <location>
        <begin position="1"/>
        <end position="67"/>
    </location>
</feature>
<evidence type="ECO:0000259" key="2">
    <source>
        <dbReference type="Pfam" id="PF00881"/>
    </source>
</evidence>
<evidence type="ECO:0000313" key="3">
    <source>
        <dbReference type="EMBL" id="PTX64522.1"/>
    </source>
</evidence>
<evidence type="ECO:0000256" key="1">
    <source>
        <dbReference type="SAM" id="MobiDB-lite"/>
    </source>
</evidence>
<evidence type="ECO:0000313" key="4">
    <source>
        <dbReference type="Proteomes" id="UP000244240"/>
    </source>
</evidence>
<proteinExistence type="predicted"/>
<dbReference type="Pfam" id="PF00881">
    <property type="entry name" value="Nitroreductase"/>
    <property type="match status" value="1"/>
</dbReference>
<dbReference type="OrthoDB" id="9801593at2"/>
<dbReference type="Gene3D" id="3.40.109.10">
    <property type="entry name" value="NADH Oxidase"/>
    <property type="match status" value="1"/>
</dbReference>
<dbReference type="Proteomes" id="UP000244240">
    <property type="component" value="Unassembled WGS sequence"/>
</dbReference>
<keyword evidence="4" id="KW-1185">Reference proteome</keyword>
<dbReference type="AlphaFoldDB" id="A0A2T6C886"/>
<dbReference type="InterPro" id="IPR029479">
    <property type="entry name" value="Nitroreductase"/>
</dbReference>
<dbReference type="EMBL" id="QBKR01000002">
    <property type="protein sequence ID" value="PTX64522.1"/>
    <property type="molecule type" value="Genomic_DNA"/>
</dbReference>
<protein>
    <submittedName>
        <fullName evidence="3">SagB-type dehydrogenase family enzyme</fullName>
    </submittedName>
</protein>
<accession>A0A2T6C886</accession>
<dbReference type="NCBIfam" id="TIGR03605">
    <property type="entry name" value="antibiot_sagB"/>
    <property type="match status" value="1"/>
</dbReference>
<comment type="caution">
    <text evidence="3">The sequence shown here is derived from an EMBL/GenBank/DDBJ whole genome shotgun (WGS) entry which is preliminary data.</text>
</comment>
<dbReference type="InterPro" id="IPR052544">
    <property type="entry name" value="Bacteriocin_Proc_Enz"/>
</dbReference>
<reference evidence="3 4" key="1">
    <citation type="submission" date="2018-04" db="EMBL/GenBank/DDBJ databases">
        <title>Genomic Encyclopedia of Archaeal and Bacterial Type Strains, Phase II (KMG-II): from individual species to whole genera.</title>
        <authorList>
            <person name="Goeker M."/>
        </authorList>
    </citation>
    <scope>NUCLEOTIDE SEQUENCE [LARGE SCALE GENOMIC DNA]</scope>
    <source>
        <strain evidence="3 4">DSM 45787</strain>
    </source>
</reference>
<dbReference type="PANTHER" id="PTHR43745">
    <property type="entry name" value="NITROREDUCTASE MJ1384-RELATED"/>
    <property type="match status" value="1"/>
</dbReference>
<feature type="domain" description="Nitroreductase" evidence="2">
    <location>
        <begin position="58"/>
        <end position="227"/>
    </location>
</feature>
<dbReference type="GO" id="GO:0016491">
    <property type="term" value="F:oxidoreductase activity"/>
    <property type="evidence" value="ECO:0007669"/>
    <property type="project" value="InterPro"/>
</dbReference>
<dbReference type="CDD" id="cd02142">
    <property type="entry name" value="McbC_SagB-like_oxidoreductase"/>
    <property type="match status" value="1"/>
</dbReference>
<organism evidence="3 4">
    <name type="scientific">Melghirimyces profundicolus</name>
    <dbReference type="NCBI Taxonomy" id="1242148"/>
    <lineage>
        <taxon>Bacteria</taxon>
        <taxon>Bacillati</taxon>
        <taxon>Bacillota</taxon>
        <taxon>Bacilli</taxon>
        <taxon>Bacillales</taxon>
        <taxon>Thermoactinomycetaceae</taxon>
        <taxon>Melghirimyces</taxon>
    </lineage>
</organism>
<dbReference type="SUPFAM" id="SSF55469">
    <property type="entry name" value="FMN-dependent nitroreductase-like"/>
    <property type="match status" value="1"/>
</dbReference>
<gene>
    <name evidence="3" type="ORF">C8P63_10215</name>
</gene>
<dbReference type="PANTHER" id="PTHR43745:SF2">
    <property type="entry name" value="NITROREDUCTASE MJ1384-RELATED"/>
    <property type="match status" value="1"/>
</dbReference>